<feature type="coiled-coil region" evidence="1">
    <location>
        <begin position="167"/>
        <end position="219"/>
    </location>
</feature>
<evidence type="ECO:0008006" key="6">
    <source>
        <dbReference type="Google" id="ProtNLM"/>
    </source>
</evidence>
<evidence type="ECO:0000313" key="5">
    <source>
        <dbReference type="Proteomes" id="UP000176571"/>
    </source>
</evidence>
<proteinExistence type="predicted"/>
<keyword evidence="1" id="KW-0175">Coiled coil</keyword>
<evidence type="ECO:0000313" key="4">
    <source>
        <dbReference type="EMBL" id="OGY60923.1"/>
    </source>
</evidence>
<dbReference type="AlphaFoldDB" id="A0A1G1Z8E1"/>
<feature type="compositionally biased region" description="Basic and acidic residues" evidence="2">
    <location>
        <begin position="226"/>
        <end position="244"/>
    </location>
</feature>
<sequence>MKIKKLTTLILVGVALLYLRPVLAETTTTEQTKPVDESVNELLEIRDDTTLTEEEKLVKEFNGRKNILTEVITLSLDEIIKLKDKLKALGEFEDQSDEKLLQDKFNSSLDGYDAYYKDQTKKLETLTTIDEAKSLAQSIKDYRENTYNPEVQSAVDFILVFYNDDVLKTANSRLDKMSGDINKLEKLGYLKAGTFSAKLKEARETLADANDMNKRAKEAILATAPREPKAETTEGDGLETKTEEVTQPESTIPSNEGDAEVEVIPTPGELITGSLNKVKGTYEIFLQIGKDLRKALGLK</sequence>
<reference evidence="4 5" key="1">
    <citation type="journal article" date="2016" name="Nat. Commun.">
        <title>Thousands of microbial genomes shed light on interconnected biogeochemical processes in an aquifer system.</title>
        <authorList>
            <person name="Anantharaman K."/>
            <person name="Brown C.T."/>
            <person name="Hug L.A."/>
            <person name="Sharon I."/>
            <person name="Castelle C.J."/>
            <person name="Probst A.J."/>
            <person name="Thomas B.C."/>
            <person name="Singh A."/>
            <person name="Wilkins M.J."/>
            <person name="Karaoz U."/>
            <person name="Brodie E.L."/>
            <person name="Williams K.H."/>
            <person name="Hubbard S.S."/>
            <person name="Banfield J.F."/>
        </authorList>
    </citation>
    <scope>NUCLEOTIDE SEQUENCE [LARGE SCALE GENOMIC DNA]</scope>
</reference>
<keyword evidence="3" id="KW-0732">Signal</keyword>
<evidence type="ECO:0000256" key="3">
    <source>
        <dbReference type="SAM" id="SignalP"/>
    </source>
</evidence>
<feature type="region of interest" description="Disordered" evidence="2">
    <location>
        <begin position="225"/>
        <end position="258"/>
    </location>
</feature>
<gene>
    <name evidence="4" type="ORF">A3F99_01690</name>
</gene>
<dbReference type="EMBL" id="MHJB01000035">
    <property type="protein sequence ID" value="OGY60923.1"/>
    <property type="molecule type" value="Genomic_DNA"/>
</dbReference>
<feature type="signal peptide" evidence="3">
    <location>
        <begin position="1"/>
        <end position="24"/>
    </location>
</feature>
<comment type="caution">
    <text evidence="4">The sequence shown here is derived from an EMBL/GenBank/DDBJ whole genome shotgun (WGS) entry which is preliminary data.</text>
</comment>
<protein>
    <recommendedName>
        <fullName evidence="6">DUF5667 domain-containing protein</fullName>
    </recommendedName>
</protein>
<dbReference type="Proteomes" id="UP000176571">
    <property type="component" value="Unassembled WGS sequence"/>
</dbReference>
<dbReference type="STRING" id="1797693.A3F99_01690"/>
<evidence type="ECO:0000256" key="2">
    <source>
        <dbReference type="SAM" id="MobiDB-lite"/>
    </source>
</evidence>
<organism evidence="4 5">
    <name type="scientific">Candidatus Colwellbacteria bacterium RIFCSPLOWO2_12_FULL_43_11</name>
    <dbReference type="NCBI Taxonomy" id="1797693"/>
    <lineage>
        <taxon>Bacteria</taxon>
        <taxon>Candidatus Colwelliibacteriota</taxon>
    </lineage>
</organism>
<feature type="chain" id="PRO_5009581764" description="DUF5667 domain-containing protein" evidence="3">
    <location>
        <begin position="25"/>
        <end position="299"/>
    </location>
</feature>
<feature type="compositionally biased region" description="Polar residues" evidence="2">
    <location>
        <begin position="245"/>
        <end position="254"/>
    </location>
</feature>
<evidence type="ECO:0000256" key="1">
    <source>
        <dbReference type="SAM" id="Coils"/>
    </source>
</evidence>
<name>A0A1G1Z8E1_9BACT</name>
<accession>A0A1G1Z8E1</accession>